<protein>
    <submittedName>
        <fullName evidence="2">Uncharacterized protein</fullName>
    </submittedName>
</protein>
<dbReference type="SUPFAM" id="SSF52096">
    <property type="entry name" value="ClpP/crotonase"/>
    <property type="match status" value="1"/>
</dbReference>
<feature type="signal peptide" evidence="1">
    <location>
        <begin position="1"/>
        <end position="30"/>
    </location>
</feature>
<comment type="caution">
    <text evidence="2">The sequence shown here is derived from an EMBL/GenBank/DDBJ whole genome shotgun (WGS) entry which is preliminary data.</text>
</comment>
<keyword evidence="3" id="KW-1185">Reference proteome</keyword>
<accession>A0ABV2NIB2</accession>
<evidence type="ECO:0000256" key="1">
    <source>
        <dbReference type="SAM" id="SignalP"/>
    </source>
</evidence>
<evidence type="ECO:0000313" key="2">
    <source>
        <dbReference type="EMBL" id="MET3866212.1"/>
    </source>
</evidence>
<sequence length="408" mass="44555">MELTVDSPMSALTRYLLLILLVLAPGSALAEEGCPAGQLKGLNETCTKLSERTKLPLDETKPMRFEAVQVSMMMIHVQATGTITEDTPAEFERFLKSDEASYSKDLHLHSLGGNLMAGLRLGEMIRKAGMNTMVGRSIPLEGITNIFSYDSATCASACAYAFLGGVTRDYGDRDFFGLHRFGVDGKAISGDDAQVISSIISAYIQRMGIDQAVLRAAASAPFENGVYRLPVALAKRMRVISGQSGETTFNVEDVDGRTVIRFEFNKRERRYAGSLMCDEGSKFLTIMDVDDVIPQSLRQASNFPARFIDGAGRTLNGLVSYFKNPKLGFLIFSIPDLTKQSFAGEGLKLDDIANPAIDRRAKGKVGATPEMIALMNWVGDVQQFSFQISAANSVNTVPLVLRDCKRPK</sequence>
<dbReference type="Proteomes" id="UP001549119">
    <property type="component" value="Unassembled WGS sequence"/>
</dbReference>
<keyword evidence="1" id="KW-0732">Signal</keyword>
<proteinExistence type="predicted"/>
<reference evidence="2 3" key="1">
    <citation type="submission" date="2024-06" db="EMBL/GenBank/DDBJ databases">
        <title>Genomics of switchgrass bacterial isolates.</title>
        <authorList>
            <person name="Shade A."/>
        </authorList>
    </citation>
    <scope>NUCLEOTIDE SEQUENCE [LARGE SCALE GENOMIC DNA]</scope>
    <source>
        <strain evidence="2 3">PvP084</strain>
    </source>
</reference>
<dbReference type="InterPro" id="IPR029045">
    <property type="entry name" value="ClpP/crotonase-like_dom_sf"/>
</dbReference>
<gene>
    <name evidence="2" type="ORF">ABIC20_003521</name>
</gene>
<evidence type="ECO:0000313" key="3">
    <source>
        <dbReference type="Proteomes" id="UP001549119"/>
    </source>
</evidence>
<dbReference type="RefSeq" id="WP_043074364.1">
    <property type="nucleotide sequence ID" value="NZ_JAZBNP010000001.1"/>
</dbReference>
<dbReference type="EMBL" id="JBEPNW010000002">
    <property type="protein sequence ID" value="MET3866212.1"/>
    <property type="molecule type" value="Genomic_DNA"/>
</dbReference>
<feature type="chain" id="PRO_5047261853" evidence="1">
    <location>
        <begin position="31"/>
        <end position="408"/>
    </location>
</feature>
<name>A0ABV2NIB2_9HYPH</name>
<organism evidence="2 3">
    <name type="scientific">Methylobacterium radiotolerans</name>
    <dbReference type="NCBI Taxonomy" id="31998"/>
    <lineage>
        <taxon>Bacteria</taxon>
        <taxon>Pseudomonadati</taxon>
        <taxon>Pseudomonadota</taxon>
        <taxon>Alphaproteobacteria</taxon>
        <taxon>Hyphomicrobiales</taxon>
        <taxon>Methylobacteriaceae</taxon>
        <taxon>Methylobacterium</taxon>
    </lineage>
</organism>